<dbReference type="SUPFAM" id="SSF57997">
    <property type="entry name" value="Tropomyosin"/>
    <property type="match status" value="1"/>
</dbReference>
<feature type="coiled-coil region" evidence="2">
    <location>
        <begin position="68"/>
        <end position="95"/>
    </location>
</feature>
<accession>A0A0Z8ME51</accession>
<dbReference type="PANTHER" id="PTHR32083">
    <property type="entry name" value="CILIA AND FLAGELLA-ASSOCIATED PROTEIN 58-RELATED"/>
    <property type="match status" value="1"/>
</dbReference>
<dbReference type="InterPro" id="IPR027607">
    <property type="entry name" value="Surf_Exclu_SEC10/PgrA"/>
</dbReference>
<dbReference type="RefSeq" id="WP_044678588.1">
    <property type="nucleotide sequence ID" value="NZ_CEDF01000032.1"/>
</dbReference>
<protein>
    <submittedName>
        <fullName evidence="3">LPXTG cell wall surface protein</fullName>
    </submittedName>
</protein>
<name>A0A0Z8ME51_STRSU</name>
<feature type="coiled-coil region" evidence="2">
    <location>
        <begin position="156"/>
        <end position="207"/>
    </location>
</feature>
<dbReference type="NCBIfam" id="TIGR04320">
    <property type="entry name" value="Surf_Exclu_PgrA"/>
    <property type="match status" value="1"/>
</dbReference>
<feature type="coiled-coil region" evidence="2">
    <location>
        <begin position="589"/>
        <end position="731"/>
    </location>
</feature>
<dbReference type="EMBL" id="FIIC01000026">
    <property type="protein sequence ID" value="CYW07214.1"/>
    <property type="molecule type" value="Genomic_DNA"/>
</dbReference>
<evidence type="ECO:0000256" key="1">
    <source>
        <dbReference type="ARBA" id="ARBA00023054"/>
    </source>
</evidence>
<evidence type="ECO:0000313" key="4">
    <source>
        <dbReference type="Proteomes" id="UP000075193"/>
    </source>
</evidence>
<evidence type="ECO:0000256" key="2">
    <source>
        <dbReference type="SAM" id="Coils"/>
    </source>
</evidence>
<dbReference type="Proteomes" id="UP000075193">
    <property type="component" value="Unassembled WGS sequence"/>
</dbReference>
<organism evidence="3 4">
    <name type="scientific">Streptococcus suis</name>
    <dbReference type="NCBI Taxonomy" id="1307"/>
    <lineage>
        <taxon>Bacteria</taxon>
        <taxon>Bacillati</taxon>
        <taxon>Bacillota</taxon>
        <taxon>Bacilli</taxon>
        <taxon>Lactobacillales</taxon>
        <taxon>Streptococcaceae</taxon>
        <taxon>Streptococcus</taxon>
    </lineage>
</organism>
<gene>
    <name evidence="3" type="ORF">ERS132441_01736</name>
</gene>
<keyword evidence="1 2" id="KW-0175">Coiled coil</keyword>
<reference evidence="3 4" key="1">
    <citation type="submission" date="2016-02" db="EMBL/GenBank/DDBJ databases">
        <authorList>
            <consortium name="Pathogen Informatics"/>
        </authorList>
    </citation>
    <scope>NUCLEOTIDE SEQUENCE [LARGE SCALE GENOMIC DNA]</scope>
    <source>
        <strain evidence="3 4">LSS79</strain>
    </source>
</reference>
<evidence type="ECO:0000313" key="3">
    <source>
        <dbReference type="EMBL" id="CYW07214.1"/>
    </source>
</evidence>
<dbReference type="NCBIfam" id="TIGR01167">
    <property type="entry name" value="LPXTG_anchor"/>
    <property type="match status" value="1"/>
</dbReference>
<sequence>MTKQNNKLQTKGSIRKLRTGAVVSTLATSVIFGSAVSAEEVATTDVATTDVATTTEAVAVSEEVAQPVEVTQVDVDTAQAQVTELTNQVTAQEEVVAQVSTQVEELSSVTPEVVAELETATVKADETVAQAEINVATAEQTVAPAQEAVTSQEGIVAEAEKTVAEASTTVANAEKAVTEAQAEVDGLENIDETLKEAQATVVADEKAVEVATTQVDNIKVAEQDKAQAIATQEGIVSEAKTVVDTKSQALATVKIELATATNKVNETKATLDALSSTSTNEASNLTIPISTEYVNTLKEYIAGGSRSTALSNRLKELSAEAYKQVGITSMDVLDGQLVKFQETDWILKYSDYDKSRRVEVGNLTDAQRTELTDYFLTIIKPVREAFGVSEYKSSDKMNAIASRLETVTSVSNMSHDLSALSKVAKEFGLSGLYENLGFPTSDDGVETMATLKRDIFSQVMQMLYEDDHARWGHAKAFATDAVDYVVVGVTDTMSGNIYGATRKLHFTLASGKHMAKLQDTNIRTAPATATDTRATALANAKTAYNTALAQQTTASQKVSAIEFELQNAQFAYNSAKAELDRLKLGTSNLADAERTLAEATARLNASRQKLVEVQATYNNLKTKEAEAKQTLADAQKKLENAEVTQAQAVARLDSEKVTLATLQGKLATAQGILDKARSTYAEAVQVRNELKAKLETARNAGTALAQAKADLEVAETRLADLKGILGQAEANLAYLKSLLPITSKGEPAYHELPTLEIPKELLDKAEVDNTVDTKVDNTVDTKVEAPVDTQVNAPADTKVEAPATQGGEVVKVNLTPATTNSSTVATPVVAPATSASKVATSSESTKVAVEYGTTAKVLPATGETENIMLYIGIGLLGLAGLSKKRNKRTI</sequence>
<proteinExistence type="predicted"/>
<dbReference type="AlphaFoldDB" id="A0A0Z8ME51"/>